<dbReference type="InterPro" id="IPR019787">
    <property type="entry name" value="Znf_PHD-finger"/>
</dbReference>
<dbReference type="OrthoDB" id="5411773at2759"/>
<evidence type="ECO:0000256" key="10">
    <source>
        <dbReference type="PROSITE-ProRule" id="PRU00146"/>
    </source>
</evidence>
<feature type="coiled-coil region" evidence="11">
    <location>
        <begin position="62"/>
        <end position="89"/>
    </location>
</feature>
<evidence type="ECO:0000256" key="7">
    <source>
        <dbReference type="ARBA" id="ARBA00023242"/>
    </source>
</evidence>
<feature type="binding site" evidence="9">
    <location>
        <position position="265"/>
    </location>
    <ligand>
        <name>Zn(2+)</name>
        <dbReference type="ChEBI" id="CHEBI:29105"/>
        <label>1</label>
    </ligand>
</feature>
<evidence type="ECO:0000256" key="9">
    <source>
        <dbReference type="PIRSR" id="PIRSR628651-51"/>
    </source>
</evidence>
<feature type="region of interest" description="Disordered" evidence="12">
    <location>
        <begin position="177"/>
        <end position="230"/>
    </location>
</feature>
<dbReference type="PROSITE" id="PS01359">
    <property type="entry name" value="ZF_PHD_1"/>
    <property type="match status" value="1"/>
</dbReference>
<evidence type="ECO:0000313" key="16">
    <source>
        <dbReference type="WBParaSite" id="ASIM_0001415301-mRNA-1"/>
    </source>
</evidence>
<sequence length="298" mass="33814">METTPSVQCGLPPNVSLNAVDNLWERYKPINEYLKKPLGEMLDLDVAYKICLQHLMATKRLLQQKNLTANEINRLLDKVERELVLAQKIAFWKRDVLISTDRQLFSFTGRKSKPKIEKVVTVKPKVRTKKTVTSNVKDNVRRSERRSPFVVKSKEKDVSAPVVVTPETNVSLTCRTKRKAKEMDNSPENSAATNSPNATSTVPKKRTSGRLVKSSARKKQLANNPINTSASALPTDEPTYCLCEQISFGEMIGCDNEKCLVEWFHFECVQLKVKPKGKWYCPLCRGDRFNVLKSSLAR</sequence>
<dbReference type="SMART" id="SM00249">
    <property type="entry name" value="PHD"/>
    <property type="match status" value="1"/>
</dbReference>
<evidence type="ECO:0000259" key="13">
    <source>
        <dbReference type="PROSITE" id="PS50016"/>
    </source>
</evidence>
<feature type="compositionally biased region" description="Polar residues" evidence="12">
    <location>
        <begin position="221"/>
        <end position="230"/>
    </location>
</feature>
<name>A0A0M3K030_ANISI</name>
<feature type="site" description="Histone H3K4me3 binding" evidence="8">
    <location>
        <position position="251"/>
    </location>
</feature>
<feature type="binding site" evidence="9">
    <location>
        <position position="254"/>
    </location>
    <ligand>
        <name>Zn(2+)</name>
        <dbReference type="ChEBI" id="CHEBI:29105"/>
        <label>2</label>
    </ligand>
</feature>
<feature type="binding site" evidence="9">
    <location>
        <position position="241"/>
    </location>
    <ligand>
        <name>Zn(2+)</name>
        <dbReference type="ChEBI" id="CHEBI:29105"/>
        <label>1</label>
    </ligand>
</feature>
<dbReference type="InterPro" id="IPR019786">
    <property type="entry name" value="Zinc_finger_PHD-type_CS"/>
</dbReference>
<feature type="binding site" evidence="9">
    <location>
        <position position="284"/>
    </location>
    <ligand>
        <name>Zn(2+)</name>
        <dbReference type="ChEBI" id="CHEBI:29105"/>
        <label>2</label>
    </ligand>
</feature>
<feature type="domain" description="PHD-type" evidence="13">
    <location>
        <begin position="238"/>
        <end position="287"/>
    </location>
</feature>
<organism evidence="16">
    <name type="scientific">Anisakis simplex</name>
    <name type="common">Herring worm</name>
    <dbReference type="NCBI Taxonomy" id="6269"/>
    <lineage>
        <taxon>Eukaryota</taxon>
        <taxon>Metazoa</taxon>
        <taxon>Ecdysozoa</taxon>
        <taxon>Nematoda</taxon>
        <taxon>Chromadorea</taxon>
        <taxon>Rhabditida</taxon>
        <taxon>Spirurina</taxon>
        <taxon>Ascaridomorpha</taxon>
        <taxon>Ascaridoidea</taxon>
        <taxon>Anisakidae</taxon>
        <taxon>Anisakis</taxon>
        <taxon>Anisakis simplex complex</taxon>
    </lineage>
</organism>
<evidence type="ECO:0000256" key="11">
    <source>
        <dbReference type="SAM" id="Coils"/>
    </source>
</evidence>
<proteinExistence type="inferred from homology"/>
<evidence type="ECO:0000313" key="14">
    <source>
        <dbReference type="EMBL" id="VDK50052.1"/>
    </source>
</evidence>
<feature type="site" description="Histone H3K4me3 binding" evidence="8">
    <location>
        <position position="255"/>
    </location>
</feature>
<dbReference type="InterPro" id="IPR001965">
    <property type="entry name" value="Znf_PHD"/>
</dbReference>
<dbReference type="GO" id="GO:0006325">
    <property type="term" value="P:chromatin organization"/>
    <property type="evidence" value="ECO:0007669"/>
    <property type="project" value="UniProtKB-KW"/>
</dbReference>
<protein>
    <submittedName>
        <fullName evidence="16">Ing-related (inferred by orthology to a S. mansoni protein)</fullName>
    </submittedName>
</protein>
<comment type="similarity">
    <text evidence="2">Belongs to the ING family.</text>
</comment>
<evidence type="ECO:0000256" key="4">
    <source>
        <dbReference type="ARBA" id="ARBA00022771"/>
    </source>
</evidence>
<comment type="subcellular location">
    <subcellularLocation>
        <location evidence="1">Nucleus</location>
    </subcellularLocation>
</comment>
<dbReference type="FunFam" id="3.30.40.10:FF:000021">
    <property type="entry name" value="Inhibitor of growth 2b"/>
    <property type="match status" value="1"/>
</dbReference>
<dbReference type="PANTHER" id="PTHR10333:SF42">
    <property type="entry name" value="INHIBITOR OF GROWTH PROTEIN 5"/>
    <property type="match status" value="1"/>
</dbReference>
<evidence type="ECO:0000256" key="5">
    <source>
        <dbReference type="ARBA" id="ARBA00022833"/>
    </source>
</evidence>
<reference evidence="14 15" key="2">
    <citation type="submission" date="2018-11" db="EMBL/GenBank/DDBJ databases">
        <authorList>
            <consortium name="Pathogen Informatics"/>
        </authorList>
    </citation>
    <scope>NUCLEOTIDE SEQUENCE [LARGE SCALE GENOMIC DNA]</scope>
</reference>
<keyword evidence="4 10" id="KW-0863">Zinc-finger</keyword>
<evidence type="ECO:0000256" key="8">
    <source>
        <dbReference type="PIRSR" id="PIRSR628651-50"/>
    </source>
</evidence>
<evidence type="ECO:0000256" key="3">
    <source>
        <dbReference type="ARBA" id="ARBA00022723"/>
    </source>
</evidence>
<dbReference type="WBParaSite" id="ASIM_0001415301-mRNA-1">
    <property type="protein sequence ID" value="ASIM_0001415301-mRNA-1"/>
    <property type="gene ID" value="ASIM_0001415301"/>
</dbReference>
<evidence type="ECO:0000256" key="6">
    <source>
        <dbReference type="ARBA" id="ARBA00022853"/>
    </source>
</evidence>
<dbReference type="PANTHER" id="PTHR10333">
    <property type="entry name" value="INHIBITOR OF GROWTH PROTEIN"/>
    <property type="match status" value="1"/>
</dbReference>
<feature type="binding site" evidence="9">
    <location>
        <position position="259"/>
    </location>
    <ligand>
        <name>Zn(2+)</name>
        <dbReference type="ChEBI" id="CHEBI:29105"/>
        <label>2</label>
    </ligand>
</feature>
<reference evidence="16" key="1">
    <citation type="submission" date="2017-02" db="UniProtKB">
        <authorList>
            <consortium name="WormBaseParasite"/>
        </authorList>
    </citation>
    <scope>IDENTIFICATION</scope>
</reference>
<dbReference type="InterPro" id="IPR011011">
    <property type="entry name" value="Znf_FYVE_PHD"/>
</dbReference>
<evidence type="ECO:0000256" key="1">
    <source>
        <dbReference type="ARBA" id="ARBA00004123"/>
    </source>
</evidence>
<keyword evidence="7" id="KW-0539">Nucleus</keyword>
<keyword evidence="6" id="KW-0156">Chromatin regulator</keyword>
<dbReference type="InterPro" id="IPR028651">
    <property type="entry name" value="ING_fam"/>
</dbReference>
<keyword evidence="11" id="KW-0175">Coiled coil</keyword>
<evidence type="ECO:0000256" key="12">
    <source>
        <dbReference type="SAM" id="MobiDB-lite"/>
    </source>
</evidence>
<feature type="compositionally biased region" description="Polar residues" evidence="12">
    <location>
        <begin position="186"/>
        <end position="202"/>
    </location>
</feature>
<dbReference type="GO" id="GO:0005634">
    <property type="term" value="C:nucleus"/>
    <property type="evidence" value="ECO:0007669"/>
    <property type="project" value="UniProtKB-SubCell"/>
</dbReference>
<accession>A0A0M3K030</accession>
<dbReference type="Proteomes" id="UP000267096">
    <property type="component" value="Unassembled WGS sequence"/>
</dbReference>
<dbReference type="EMBL" id="UYRR01031436">
    <property type="protein sequence ID" value="VDK50052.1"/>
    <property type="molecule type" value="Genomic_DNA"/>
</dbReference>
<evidence type="ECO:0000313" key="15">
    <source>
        <dbReference type="Proteomes" id="UP000267096"/>
    </source>
</evidence>
<feature type="binding site" evidence="9">
    <location>
        <position position="268"/>
    </location>
    <ligand>
        <name>Zn(2+)</name>
        <dbReference type="ChEBI" id="CHEBI:29105"/>
        <label>1</label>
    </ligand>
</feature>
<dbReference type="PROSITE" id="PS50016">
    <property type="entry name" value="ZF_PHD_2"/>
    <property type="match status" value="1"/>
</dbReference>
<dbReference type="InterPro" id="IPR028643">
    <property type="entry name" value="ING1_PHD_Znf"/>
</dbReference>
<feature type="binding site" evidence="9">
    <location>
        <position position="281"/>
    </location>
    <ligand>
        <name>Zn(2+)</name>
        <dbReference type="ChEBI" id="CHEBI:29105"/>
        <label>2</label>
    </ligand>
</feature>
<dbReference type="InterPro" id="IPR013083">
    <property type="entry name" value="Znf_RING/FYVE/PHD"/>
</dbReference>
<dbReference type="SUPFAM" id="SSF57903">
    <property type="entry name" value="FYVE/PHD zinc finger"/>
    <property type="match status" value="1"/>
</dbReference>
<dbReference type="AlphaFoldDB" id="A0A0M3K030"/>
<evidence type="ECO:0000256" key="2">
    <source>
        <dbReference type="ARBA" id="ARBA00010210"/>
    </source>
</evidence>
<dbReference type="CDD" id="cd15584">
    <property type="entry name" value="PHD_ING1_2"/>
    <property type="match status" value="1"/>
</dbReference>
<feature type="site" description="Histone H3K4me3 binding" evidence="8">
    <location>
        <position position="263"/>
    </location>
</feature>
<keyword evidence="15" id="KW-1185">Reference proteome</keyword>
<gene>
    <name evidence="14" type="ORF">ASIM_LOCUS13581</name>
</gene>
<dbReference type="GO" id="GO:0008270">
    <property type="term" value="F:zinc ion binding"/>
    <property type="evidence" value="ECO:0007669"/>
    <property type="project" value="UniProtKB-KW"/>
</dbReference>
<dbReference type="Gene3D" id="3.30.40.10">
    <property type="entry name" value="Zinc/RING finger domain, C3HC4 (zinc finger)"/>
    <property type="match status" value="1"/>
</dbReference>
<feature type="site" description="Histone H3K4me3 binding" evidence="8">
    <location>
        <position position="240"/>
    </location>
</feature>
<keyword evidence="3 9" id="KW-0479">Metal-binding</keyword>
<keyword evidence="5 9" id="KW-0862">Zinc</keyword>
<feature type="binding site" evidence="9">
    <location>
        <position position="243"/>
    </location>
    <ligand>
        <name>Zn(2+)</name>
        <dbReference type="ChEBI" id="CHEBI:29105"/>
        <label>1</label>
    </ligand>
</feature>